<dbReference type="Gramene" id="TRITD4Bv1G178560.2">
    <property type="protein sequence ID" value="TRITD4Bv1G178560.2"/>
    <property type="gene ID" value="TRITD4Bv1G178560"/>
</dbReference>
<sequence length="154" mass="17450">MNLAFLRSSSPISFLHESGHTLPLPLPFRSFHQRPPVGKGDDVLDSASSSFQSDASTHPLPRHRRRRRMPVLRASPPLPPRPLHVLADDGSRNRPRRPRHLHLFHDLAKPPRESCSRCCSAAGELRVMMNICLLLRVMPCRYLSLVLIDASHFC</sequence>
<dbReference type="AlphaFoldDB" id="A0A9R0T9U1"/>
<gene>
    <name evidence="2" type="ORF">TRITD_4Bv1G178560</name>
</gene>
<reference evidence="2 3" key="1">
    <citation type="submission" date="2017-09" db="EMBL/GenBank/DDBJ databases">
        <authorList>
            <consortium name="International Durum Wheat Genome Sequencing Consortium (IDWGSC)"/>
            <person name="Milanesi L."/>
        </authorList>
    </citation>
    <scope>NUCLEOTIDE SEQUENCE [LARGE SCALE GENOMIC DNA]</scope>
    <source>
        <strain evidence="3">cv. Svevo</strain>
    </source>
</reference>
<evidence type="ECO:0000313" key="3">
    <source>
        <dbReference type="Proteomes" id="UP000324705"/>
    </source>
</evidence>
<evidence type="ECO:0000256" key="1">
    <source>
        <dbReference type="SAM" id="MobiDB-lite"/>
    </source>
</evidence>
<feature type="compositionally biased region" description="Low complexity" evidence="1">
    <location>
        <begin position="45"/>
        <end position="59"/>
    </location>
</feature>
<name>A0A9R0T9U1_TRITD</name>
<feature type="compositionally biased region" description="Basic residues" evidence="1">
    <location>
        <begin position="60"/>
        <end position="70"/>
    </location>
</feature>
<dbReference type="Proteomes" id="UP000324705">
    <property type="component" value="Chromosome 4B"/>
</dbReference>
<evidence type="ECO:0000313" key="2">
    <source>
        <dbReference type="EMBL" id="VAI09867.1"/>
    </source>
</evidence>
<dbReference type="EMBL" id="LT934118">
    <property type="protein sequence ID" value="VAI09867.1"/>
    <property type="molecule type" value="Genomic_DNA"/>
</dbReference>
<organism evidence="2 3">
    <name type="scientific">Triticum turgidum subsp. durum</name>
    <name type="common">Durum wheat</name>
    <name type="synonym">Triticum durum</name>
    <dbReference type="NCBI Taxonomy" id="4567"/>
    <lineage>
        <taxon>Eukaryota</taxon>
        <taxon>Viridiplantae</taxon>
        <taxon>Streptophyta</taxon>
        <taxon>Embryophyta</taxon>
        <taxon>Tracheophyta</taxon>
        <taxon>Spermatophyta</taxon>
        <taxon>Magnoliopsida</taxon>
        <taxon>Liliopsida</taxon>
        <taxon>Poales</taxon>
        <taxon>Poaceae</taxon>
        <taxon>BOP clade</taxon>
        <taxon>Pooideae</taxon>
        <taxon>Triticodae</taxon>
        <taxon>Triticeae</taxon>
        <taxon>Triticinae</taxon>
        <taxon>Triticum</taxon>
    </lineage>
</organism>
<accession>A0A9R0T9U1</accession>
<protein>
    <submittedName>
        <fullName evidence="2">Uncharacterized protein</fullName>
    </submittedName>
</protein>
<keyword evidence="3" id="KW-1185">Reference proteome</keyword>
<proteinExistence type="predicted"/>
<feature type="region of interest" description="Disordered" evidence="1">
    <location>
        <begin position="33"/>
        <end position="95"/>
    </location>
</feature>